<keyword evidence="6 7" id="KW-0739">Sodium transport</keyword>
<comment type="catalytic activity">
    <reaction evidence="7">
        <text>Na(+)(in) + 2 H(+)(out) = Na(+)(out) + 2 H(+)(in)</text>
        <dbReference type="Rhea" id="RHEA:29251"/>
        <dbReference type="ChEBI" id="CHEBI:15378"/>
        <dbReference type="ChEBI" id="CHEBI:29101"/>
    </reaction>
</comment>
<comment type="similarity">
    <text evidence="7">Belongs to the NhaA Na(+)/H(+) (TC 2.A.33) antiporter family.</text>
</comment>
<dbReference type="Proteomes" id="UP000278733">
    <property type="component" value="Chromosome"/>
</dbReference>
<dbReference type="GO" id="GO:0006885">
    <property type="term" value="P:regulation of pH"/>
    <property type="evidence" value="ECO:0007669"/>
    <property type="project" value="UniProtKB-UniRule"/>
</dbReference>
<feature type="transmembrane region" description="Helical" evidence="7">
    <location>
        <begin position="16"/>
        <end position="39"/>
    </location>
</feature>
<dbReference type="Pfam" id="PF06965">
    <property type="entry name" value="Na_H_antiport_1"/>
    <property type="match status" value="1"/>
</dbReference>
<feature type="transmembrane region" description="Helical" evidence="7">
    <location>
        <begin position="98"/>
        <end position="117"/>
    </location>
</feature>
<evidence type="ECO:0000256" key="3">
    <source>
        <dbReference type="ARBA" id="ARBA00022692"/>
    </source>
</evidence>
<dbReference type="HAMAP" id="MF_01844">
    <property type="entry name" value="NhaA"/>
    <property type="match status" value="1"/>
</dbReference>
<dbReference type="InterPro" id="IPR004670">
    <property type="entry name" value="NhaA"/>
</dbReference>
<evidence type="ECO:0000256" key="5">
    <source>
        <dbReference type="ARBA" id="ARBA00023136"/>
    </source>
</evidence>
<dbReference type="PANTHER" id="PTHR30341">
    <property type="entry name" value="SODIUM ION/PROTON ANTIPORTER NHAA-RELATED"/>
    <property type="match status" value="1"/>
</dbReference>
<sequence>MLQLIQQFFKLESSSGILLLFAALIAILFANSPLGTIYNDFLHLPVSVQVGTFAIGKTLLHWINDGFMAVFFVLVGLEVKRELLEGSLSSYQKAIFPAFAAVGGMVIPALVYVFIAYQDPTLANGWAIPMATDIAFALGIMALLSKQVPLPLKVFLLALAIIDDLGAIVVIALFFSHGLSIQALIFAAIAIMLLIILNRFKVTALCAYMVVGIILWASVLKSGVHATLAGVIIGFCIPLKGEKGETPLEDFEHLLAPWTSFLILPLFAFANAGVSFEGLDFSMLTSPLLLAIALGLIIGKPLGVFGFSYLSVKLGIAKLPEDINFKQIFSVAILCGIGFTMSMFLASLAFDENTGESVNTLSRLGILLGSTFSAIVGYIFLKQTTKP</sequence>
<dbReference type="GO" id="GO:0015385">
    <property type="term" value="F:sodium:proton antiporter activity"/>
    <property type="evidence" value="ECO:0007669"/>
    <property type="project" value="UniProtKB-UniRule"/>
</dbReference>
<feature type="transmembrane region" description="Helical" evidence="7">
    <location>
        <begin position="254"/>
        <end position="276"/>
    </location>
</feature>
<feature type="transmembrane region" description="Helical" evidence="7">
    <location>
        <begin position="59"/>
        <end position="77"/>
    </location>
</feature>
<dbReference type="NCBIfam" id="NF007112">
    <property type="entry name" value="PRK09561.1"/>
    <property type="match status" value="1"/>
</dbReference>
<keyword evidence="7" id="KW-0813">Transport</keyword>
<keyword evidence="7" id="KW-0050">Antiport</keyword>
<accession>A0A3S4VGC5</accession>
<organism evidence="8 9">
    <name type="scientific">Rodentibacter pneumotropicus</name>
    <dbReference type="NCBI Taxonomy" id="758"/>
    <lineage>
        <taxon>Bacteria</taxon>
        <taxon>Pseudomonadati</taxon>
        <taxon>Pseudomonadota</taxon>
        <taxon>Gammaproteobacteria</taxon>
        <taxon>Pasteurellales</taxon>
        <taxon>Pasteurellaceae</taxon>
        <taxon>Rodentibacter</taxon>
    </lineage>
</organism>
<dbReference type="Gene3D" id="1.20.1530.10">
    <property type="entry name" value="Na+/H+ antiporter like domain"/>
    <property type="match status" value="1"/>
</dbReference>
<dbReference type="STRING" id="758.GCA_000730685_02186"/>
<name>A0A3S4VGC5_9PAST</name>
<evidence type="ECO:0000256" key="2">
    <source>
        <dbReference type="ARBA" id="ARBA00022475"/>
    </source>
</evidence>
<dbReference type="PANTHER" id="PTHR30341:SF0">
    <property type="entry name" value="NA(+)_H(+) ANTIPORTER NHAA"/>
    <property type="match status" value="1"/>
</dbReference>
<reference evidence="8 9" key="1">
    <citation type="submission" date="2018-12" db="EMBL/GenBank/DDBJ databases">
        <authorList>
            <consortium name="Pathogen Informatics"/>
        </authorList>
    </citation>
    <scope>NUCLEOTIDE SEQUENCE [LARGE SCALE GENOMIC DNA]</scope>
    <source>
        <strain evidence="8 9">NCTC8284</strain>
    </source>
</reference>
<keyword evidence="2 7" id="KW-1003">Cell membrane</keyword>
<evidence type="ECO:0000256" key="7">
    <source>
        <dbReference type="HAMAP-Rule" id="MF_01844"/>
    </source>
</evidence>
<protein>
    <recommendedName>
        <fullName evidence="7">Na(+)/H(+) antiporter NhaA</fullName>
    </recommendedName>
    <alternativeName>
        <fullName evidence="7">Sodium/proton antiporter NhaA</fullName>
    </alternativeName>
</protein>
<comment type="subcellular location">
    <subcellularLocation>
        <location evidence="1">Cell inner membrane</location>
        <topology evidence="1">Multi-pass membrane protein</topology>
    </subcellularLocation>
    <subcellularLocation>
        <location evidence="7">Cell membrane</location>
        <topology evidence="7">Multi-pass membrane protein</topology>
    </subcellularLocation>
</comment>
<evidence type="ECO:0000313" key="8">
    <source>
        <dbReference type="EMBL" id="VEH68360.1"/>
    </source>
</evidence>
<evidence type="ECO:0000256" key="4">
    <source>
        <dbReference type="ARBA" id="ARBA00022989"/>
    </source>
</evidence>
<feature type="transmembrane region" description="Helical" evidence="7">
    <location>
        <begin position="331"/>
        <end position="350"/>
    </location>
</feature>
<dbReference type="KEGG" id="rpne:NCTC8284_03593"/>
<keyword evidence="5 7" id="KW-0472">Membrane</keyword>
<dbReference type="NCBIfam" id="TIGR00773">
    <property type="entry name" value="NhaA"/>
    <property type="match status" value="1"/>
</dbReference>
<feature type="transmembrane region" description="Helical" evidence="7">
    <location>
        <begin position="156"/>
        <end position="175"/>
    </location>
</feature>
<dbReference type="NCBIfam" id="NF007111">
    <property type="entry name" value="PRK09560.1"/>
    <property type="match status" value="1"/>
</dbReference>
<evidence type="ECO:0000313" key="9">
    <source>
        <dbReference type="Proteomes" id="UP000278733"/>
    </source>
</evidence>
<feature type="transmembrane region" description="Helical" evidence="7">
    <location>
        <begin position="362"/>
        <end position="381"/>
    </location>
</feature>
<keyword evidence="7" id="KW-0406">Ion transport</keyword>
<feature type="transmembrane region" description="Helical" evidence="7">
    <location>
        <begin position="181"/>
        <end position="197"/>
    </location>
</feature>
<comment type="function">
    <text evidence="7">Na(+)/H(+) antiporter that extrudes sodium in exchange for external protons.</text>
</comment>
<dbReference type="AlphaFoldDB" id="A0A3S4VGC5"/>
<evidence type="ECO:0000256" key="6">
    <source>
        <dbReference type="ARBA" id="ARBA00023201"/>
    </source>
</evidence>
<dbReference type="RefSeq" id="WP_077658551.1">
    <property type="nucleotide sequence ID" value="NZ_MJMB01000048.1"/>
</dbReference>
<feature type="transmembrane region" description="Helical" evidence="7">
    <location>
        <begin position="123"/>
        <end position="144"/>
    </location>
</feature>
<dbReference type="InterPro" id="IPR023171">
    <property type="entry name" value="Na/H_antiporter_dom_sf"/>
</dbReference>
<dbReference type="EMBL" id="LR134405">
    <property type="protein sequence ID" value="VEH68360.1"/>
    <property type="molecule type" value="Genomic_DNA"/>
</dbReference>
<feature type="transmembrane region" description="Helical" evidence="7">
    <location>
        <begin position="288"/>
        <end position="310"/>
    </location>
</feature>
<feature type="transmembrane region" description="Helical" evidence="7">
    <location>
        <begin position="225"/>
        <end position="242"/>
    </location>
</feature>
<keyword evidence="7" id="KW-0915">Sodium</keyword>
<gene>
    <name evidence="7 8" type="primary">nhaA</name>
    <name evidence="8" type="ORF">NCTC8284_03593</name>
</gene>
<dbReference type="GO" id="GO:0005886">
    <property type="term" value="C:plasma membrane"/>
    <property type="evidence" value="ECO:0007669"/>
    <property type="project" value="UniProtKB-SubCell"/>
</dbReference>
<keyword evidence="3 7" id="KW-0812">Transmembrane</keyword>
<feature type="transmembrane region" description="Helical" evidence="7">
    <location>
        <begin position="202"/>
        <end position="219"/>
    </location>
</feature>
<keyword evidence="4 7" id="KW-1133">Transmembrane helix</keyword>
<proteinExistence type="inferred from homology"/>
<evidence type="ECO:0000256" key="1">
    <source>
        <dbReference type="ARBA" id="ARBA00004429"/>
    </source>
</evidence>